<dbReference type="InterPro" id="IPR011009">
    <property type="entry name" value="Kinase-like_dom_sf"/>
</dbReference>
<dbReference type="GO" id="GO:0005524">
    <property type="term" value="F:ATP binding"/>
    <property type="evidence" value="ECO:0007669"/>
    <property type="project" value="UniProtKB-KW"/>
</dbReference>
<evidence type="ECO:0000313" key="22">
    <source>
        <dbReference type="Proteomes" id="UP001370490"/>
    </source>
</evidence>
<dbReference type="EC" id="2.7.11.1" evidence="2"/>
<evidence type="ECO:0000256" key="12">
    <source>
        <dbReference type="ARBA" id="ARBA00022989"/>
    </source>
</evidence>
<evidence type="ECO:0000256" key="19">
    <source>
        <dbReference type="SAM" id="Phobius"/>
    </source>
</evidence>
<proteinExistence type="predicted"/>
<dbReference type="PANTHER" id="PTHR48006">
    <property type="entry name" value="LEUCINE-RICH REPEAT-CONTAINING PROTEIN DDB_G0281931-RELATED"/>
    <property type="match status" value="1"/>
</dbReference>
<keyword evidence="11" id="KW-0067">ATP-binding</keyword>
<dbReference type="InterPro" id="IPR008271">
    <property type="entry name" value="Ser/Thr_kinase_AS"/>
</dbReference>
<evidence type="ECO:0000256" key="18">
    <source>
        <dbReference type="SAM" id="MobiDB-lite"/>
    </source>
</evidence>
<evidence type="ECO:0000256" key="13">
    <source>
        <dbReference type="ARBA" id="ARBA00023136"/>
    </source>
</evidence>
<comment type="subcellular location">
    <subcellularLocation>
        <location evidence="1">Membrane</location>
        <topology evidence="1">Single-pass type I membrane protein</topology>
    </subcellularLocation>
</comment>
<dbReference type="FunFam" id="3.30.200.20:FF:000140">
    <property type="entry name" value="Leucine-rich repeat receptor-like protein kinase"/>
    <property type="match status" value="1"/>
</dbReference>
<dbReference type="AlphaFoldDB" id="A0AAN8VDE3"/>
<evidence type="ECO:0000256" key="14">
    <source>
        <dbReference type="ARBA" id="ARBA00023170"/>
    </source>
</evidence>
<keyword evidence="10 21" id="KW-0418">Kinase</keyword>
<evidence type="ECO:0000256" key="11">
    <source>
        <dbReference type="ARBA" id="ARBA00022840"/>
    </source>
</evidence>
<dbReference type="SMART" id="SM00220">
    <property type="entry name" value="S_TKc"/>
    <property type="match status" value="1"/>
</dbReference>
<feature type="domain" description="Protein kinase" evidence="20">
    <location>
        <begin position="301"/>
        <end position="575"/>
    </location>
</feature>
<dbReference type="Pfam" id="PF11721">
    <property type="entry name" value="Malectin"/>
    <property type="match status" value="1"/>
</dbReference>
<evidence type="ECO:0000256" key="4">
    <source>
        <dbReference type="ARBA" id="ARBA00022553"/>
    </source>
</evidence>
<evidence type="ECO:0000256" key="17">
    <source>
        <dbReference type="ARBA" id="ARBA00048679"/>
    </source>
</evidence>
<evidence type="ECO:0000256" key="5">
    <source>
        <dbReference type="ARBA" id="ARBA00022679"/>
    </source>
</evidence>
<dbReference type="PROSITE" id="PS50011">
    <property type="entry name" value="PROTEIN_KINASE_DOM"/>
    <property type="match status" value="1"/>
</dbReference>
<sequence length="642" mass="71287">MFLAKDCIELSLSEQLLFPLPEIGMTLLLHLDFEVTPRFSDANFSVNCGGPQKTTAAGTVFEADYLTTLGVASFIVMNMEKWAVSNVGFSGSADNTYLESTLTQVVGTNTPELFQTSRLSAGSLRYYGLGLENGPYTVTLQFAEIVFADRSTQTWESLGRRVFDIYIQGHRHEKDFDISKEAGGVNIATQKNFSVNVTQNYLEIHLFWGGKGTCCIPNEDHYGPLISALSVVCDFEPTSDDSKTGIIVGVVVAAVVVCLVAIFVVFYFRRKSYADEELLLELSAKANTFSYAELRSATNDFNPANKLGEGGFGPVYKGMLSDGRVIAVKQLSIASQQGKNQFVAEISTISAVQHRNLVKLYGCCIDRNKRLLVYEYLENKSLDQALFGATQMHLDWGTRFRILLGTARGLAYLHEESRPRFVHRDVKASNILLDAELCPKISDFGLAKLYEDKKTHITTRVAGTFGYLAPEYAMRGHLTEKADVFGFGVVALEILSGRPNFDDSLDGGQRYLLEWSWNLYENKHSLELVDPKVAAFDESEAFRIIGVAFLCTQASPVLRPPMSRVVAMLTGDIEVKAVTSKPSYLTDWNFKDITRSFMDDNDSESKLAKEDDSEKDGSSTPFDPNPSPINVTEPMLLPSYMY</sequence>
<keyword evidence="13 19" id="KW-0472">Membrane</keyword>
<evidence type="ECO:0000256" key="10">
    <source>
        <dbReference type="ARBA" id="ARBA00022777"/>
    </source>
</evidence>
<keyword evidence="3" id="KW-0723">Serine/threonine-protein kinase</keyword>
<dbReference type="EMBL" id="JBAMMX010000010">
    <property type="protein sequence ID" value="KAK6932000.1"/>
    <property type="molecule type" value="Genomic_DNA"/>
</dbReference>
<keyword evidence="6 19" id="KW-0812">Transmembrane</keyword>
<dbReference type="FunFam" id="2.60.120.430:FF:000002">
    <property type="entry name" value="Leucine-rich repeat receptor-like protein kinase"/>
    <property type="match status" value="1"/>
</dbReference>
<dbReference type="InterPro" id="IPR000719">
    <property type="entry name" value="Prot_kinase_dom"/>
</dbReference>
<dbReference type="SUPFAM" id="SSF56112">
    <property type="entry name" value="Protein kinase-like (PK-like)"/>
    <property type="match status" value="1"/>
</dbReference>
<name>A0AAN8VDE3_9MAGN</name>
<keyword evidence="4" id="KW-0597">Phosphoprotein</keyword>
<dbReference type="InterPro" id="IPR021720">
    <property type="entry name" value="Malectin_dom"/>
</dbReference>
<keyword evidence="5" id="KW-0808">Transferase</keyword>
<evidence type="ECO:0000256" key="8">
    <source>
        <dbReference type="ARBA" id="ARBA00022737"/>
    </source>
</evidence>
<accession>A0AAN8VDE3</accession>
<keyword evidence="9" id="KW-0547">Nucleotide-binding</keyword>
<evidence type="ECO:0000256" key="9">
    <source>
        <dbReference type="ARBA" id="ARBA00022741"/>
    </source>
</evidence>
<evidence type="ECO:0000259" key="20">
    <source>
        <dbReference type="PROSITE" id="PS50011"/>
    </source>
</evidence>
<dbReference type="Gene3D" id="2.60.120.430">
    <property type="entry name" value="Galactose-binding lectin"/>
    <property type="match status" value="1"/>
</dbReference>
<reference evidence="21 22" key="1">
    <citation type="submission" date="2023-12" db="EMBL/GenBank/DDBJ databases">
        <title>A high-quality genome assembly for Dillenia turbinata (Dilleniales).</title>
        <authorList>
            <person name="Chanderbali A."/>
        </authorList>
    </citation>
    <scope>NUCLEOTIDE SEQUENCE [LARGE SCALE GENOMIC DNA]</scope>
    <source>
        <strain evidence="21">LSX21</strain>
        <tissue evidence="21">Leaf</tissue>
    </source>
</reference>
<evidence type="ECO:0000256" key="7">
    <source>
        <dbReference type="ARBA" id="ARBA00022729"/>
    </source>
</evidence>
<evidence type="ECO:0000313" key="21">
    <source>
        <dbReference type="EMBL" id="KAK6932000.1"/>
    </source>
</evidence>
<evidence type="ECO:0000256" key="1">
    <source>
        <dbReference type="ARBA" id="ARBA00004479"/>
    </source>
</evidence>
<comment type="caution">
    <text evidence="21">The sequence shown here is derived from an EMBL/GenBank/DDBJ whole genome shotgun (WGS) entry which is preliminary data.</text>
</comment>
<feature type="region of interest" description="Disordered" evidence="18">
    <location>
        <begin position="601"/>
        <end position="642"/>
    </location>
</feature>
<dbReference type="GO" id="GO:0004674">
    <property type="term" value="F:protein serine/threonine kinase activity"/>
    <property type="evidence" value="ECO:0007669"/>
    <property type="project" value="UniProtKB-KW"/>
</dbReference>
<dbReference type="CDD" id="cd14066">
    <property type="entry name" value="STKc_IRAK"/>
    <property type="match status" value="1"/>
</dbReference>
<keyword evidence="7" id="KW-0732">Signal</keyword>
<evidence type="ECO:0000256" key="3">
    <source>
        <dbReference type="ARBA" id="ARBA00022527"/>
    </source>
</evidence>
<dbReference type="FunFam" id="1.10.510.10:FF:000044">
    <property type="entry name" value="Putative LRR receptor-like serine/threonine-protein kinase"/>
    <property type="match status" value="1"/>
</dbReference>
<keyword evidence="14" id="KW-0675">Receptor</keyword>
<gene>
    <name evidence="21" type="ORF">RJ641_001624</name>
</gene>
<evidence type="ECO:0000256" key="15">
    <source>
        <dbReference type="ARBA" id="ARBA00023180"/>
    </source>
</evidence>
<dbReference type="Proteomes" id="UP001370490">
    <property type="component" value="Unassembled WGS sequence"/>
</dbReference>
<protein>
    <recommendedName>
        <fullName evidence="2">non-specific serine/threonine protein kinase</fullName>
        <ecNumber evidence="2">2.7.11.1</ecNumber>
    </recommendedName>
</protein>
<organism evidence="21 22">
    <name type="scientific">Dillenia turbinata</name>
    <dbReference type="NCBI Taxonomy" id="194707"/>
    <lineage>
        <taxon>Eukaryota</taxon>
        <taxon>Viridiplantae</taxon>
        <taxon>Streptophyta</taxon>
        <taxon>Embryophyta</taxon>
        <taxon>Tracheophyta</taxon>
        <taxon>Spermatophyta</taxon>
        <taxon>Magnoliopsida</taxon>
        <taxon>eudicotyledons</taxon>
        <taxon>Gunneridae</taxon>
        <taxon>Pentapetalae</taxon>
        <taxon>Dilleniales</taxon>
        <taxon>Dilleniaceae</taxon>
        <taxon>Dillenia</taxon>
    </lineage>
</organism>
<feature type="compositionally biased region" description="Basic and acidic residues" evidence="18">
    <location>
        <begin position="601"/>
        <end position="617"/>
    </location>
</feature>
<keyword evidence="8" id="KW-0677">Repeat</keyword>
<keyword evidence="12 19" id="KW-1133">Transmembrane helix</keyword>
<comment type="catalytic activity">
    <reaction evidence="16">
        <text>L-threonyl-[protein] + ATP = O-phospho-L-threonyl-[protein] + ADP + H(+)</text>
        <dbReference type="Rhea" id="RHEA:46608"/>
        <dbReference type="Rhea" id="RHEA-COMP:11060"/>
        <dbReference type="Rhea" id="RHEA-COMP:11605"/>
        <dbReference type="ChEBI" id="CHEBI:15378"/>
        <dbReference type="ChEBI" id="CHEBI:30013"/>
        <dbReference type="ChEBI" id="CHEBI:30616"/>
        <dbReference type="ChEBI" id="CHEBI:61977"/>
        <dbReference type="ChEBI" id="CHEBI:456216"/>
        <dbReference type="EC" id="2.7.11.1"/>
    </reaction>
</comment>
<evidence type="ECO:0000256" key="16">
    <source>
        <dbReference type="ARBA" id="ARBA00047899"/>
    </source>
</evidence>
<keyword evidence="22" id="KW-1185">Reference proteome</keyword>
<keyword evidence="15" id="KW-0325">Glycoprotein</keyword>
<dbReference type="Pfam" id="PF00069">
    <property type="entry name" value="Pkinase"/>
    <property type="match status" value="1"/>
</dbReference>
<dbReference type="PANTHER" id="PTHR48006:SF34">
    <property type="entry name" value="OS08G0203700 PROTEIN"/>
    <property type="match status" value="1"/>
</dbReference>
<dbReference type="Gene3D" id="3.30.200.20">
    <property type="entry name" value="Phosphorylase Kinase, domain 1"/>
    <property type="match status" value="1"/>
</dbReference>
<dbReference type="InterPro" id="IPR051824">
    <property type="entry name" value="LRR_Rcpt-Like_S/T_Kinase"/>
</dbReference>
<dbReference type="PROSITE" id="PS00108">
    <property type="entry name" value="PROTEIN_KINASE_ST"/>
    <property type="match status" value="1"/>
</dbReference>
<comment type="catalytic activity">
    <reaction evidence="17">
        <text>L-seryl-[protein] + ATP = O-phospho-L-seryl-[protein] + ADP + H(+)</text>
        <dbReference type="Rhea" id="RHEA:17989"/>
        <dbReference type="Rhea" id="RHEA-COMP:9863"/>
        <dbReference type="Rhea" id="RHEA-COMP:11604"/>
        <dbReference type="ChEBI" id="CHEBI:15378"/>
        <dbReference type="ChEBI" id="CHEBI:29999"/>
        <dbReference type="ChEBI" id="CHEBI:30616"/>
        <dbReference type="ChEBI" id="CHEBI:83421"/>
        <dbReference type="ChEBI" id="CHEBI:456216"/>
        <dbReference type="EC" id="2.7.11.1"/>
    </reaction>
</comment>
<evidence type="ECO:0000256" key="2">
    <source>
        <dbReference type="ARBA" id="ARBA00012513"/>
    </source>
</evidence>
<dbReference type="GO" id="GO:0005886">
    <property type="term" value="C:plasma membrane"/>
    <property type="evidence" value="ECO:0007669"/>
    <property type="project" value="TreeGrafter"/>
</dbReference>
<feature type="transmembrane region" description="Helical" evidence="19">
    <location>
        <begin position="246"/>
        <end position="268"/>
    </location>
</feature>
<dbReference type="Gene3D" id="1.10.510.10">
    <property type="entry name" value="Transferase(Phosphotransferase) domain 1"/>
    <property type="match status" value="1"/>
</dbReference>
<evidence type="ECO:0000256" key="6">
    <source>
        <dbReference type="ARBA" id="ARBA00022692"/>
    </source>
</evidence>